<dbReference type="NCBIfam" id="TIGR00229">
    <property type="entry name" value="sensory_box"/>
    <property type="match status" value="1"/>
</dbReference>
<dbReference type="GO" id="GO:0008074">
    <property type="term" value="C:guanylate cyclase complex, soluble"/>
    <property type="evidence" value="ECO:0007669"/>
    <property type="project" value="TreeGrafter"/>
</dbReference>
<gene>
    <name evidence="4" type="ORF">TRFO_24414</name>
</gene>
<dbReference type="VEuPathDB" id="TrichDB:TRFO_24414"/>
<dbReference type="InterPro" id="IPR035965">
    <property type="entry name" value="PAS-like_dom_sf"/>
</dbReference>
<sequence length="1548" mass="177102">MKEGVNYDPGSSVMPFDESSRASRRTISVAYTSKTTIDSSSTVFDVLFPIIDELSRCSPPNSILIFIEAYLACIQSFITAYFPFLFGTWDFSKYPDKILRYLAYTIDFGCGDPEIFKTRIPSSLIIVIDALILVWTSIVVLYYQWNKTFLRYSIHITRFLFSFLVPLLLFPSCFNIGFSFNNIFDDPLNSSIHIVTTVFGFFFFIVILFLFYIDLIFRSATPYLEDTILAMWDGLPIFYFMLGNSIAILSSRLIEGFPTWSRYFLLCCFIAYVIYVVNIMTYMPMIKHLINVSFINISTSGLFAALFQMLPIPSIYRLVLPIVILVISFPIELVFFKIYRRKIAEHPDISTQNKCLRTIRIFIADRCEEFVSWKLIRNITAQCPTTTVLARIAQVLSFFPSESQLLNLYVSLLSKRNDLLFHERFMFYQIRRVHVLRQSSTSKQLNEDLAEVSKATGKAIAAFSQFLTRTVEDRQSLSIDSLSGLSNLNRVTNSACREALEKYPNSSRLVFVYSRYLIECFADFREGVKLHQKAILIERGRRAAVDYAFRAMANLFPTYLTKRILDSKGKNILNRRRGEKSGSSISGGSRSMCDMDFEPADDIESRVLDKPRLRFALRKAVNNIKCDGIKILTASAVARFCLTILFSIIILLVATSFFTIRKDNFKMISQIGVVRHTLDLTILRLAHFWATELKMIPSSQEVLNALGISTICEQYINLTHEPISSIHKEVLNLMNEKELLGCYISLVSIDKTDSIISEVASTYLEDQPIYFCTKNGSNIVESQGSHRYMSFYLASRFIKSTEYIKRGIPPTNWLFTDSICEIVGNTFNIAESLQNQSDRFIIREEEASLNMEKNILIEYCTIIPLIILLFLIPFSIGFHQMNKEFQHIFDVLNLMPIEVYKEASRPIAPLPPNGSDISQETSSPVEPRMINRVLIPIFAFLSTFLTVLMIFTMIYQMQQFNHRLLHLNQWLALGSQRTPLLLESMIHTYYAAIFGYLGDTNYTTYSYHWQMFIEKANELMAKHHLLIWGDNTFTSCNNFDSRLDEIHYTDLCSIDPKTLGLHQGYICLSTDQLLMVFLKFASDLNIQMRLANDFKDILRHPLFIHFQHIGISHLLNKLAEAQSILNDGMNIQIEALSGTTLIVTAVTMVVALVLFIIEMVLINQMKESFQILLILIARLPPLAVVQSHSLVELITGHNDSEENRNVNPSHAKIKNSTDAYIVINDQCIIKDMNNVTSNIFGYTREQMLNCQIHKLVSPESAVKIVEAIEKRSLEPQHFIIIGIKDDTNEIVLKTIVFYIPNDNVFVLSLTDQTLMYINREKIEEECKKTEILLNQVIPSQIIERVRNQEKNISFSAKIVTCLSLKIVNFDEYIPSLSGKQIVANLSAVFNAFDSLRKDFNTLTKIKVMNNCYQVVAGVFHQELDPSVPAHEIISYTIECLRALEEINHTIESNLMLAIGIHTGGPMTVGIMGKEMLLFEVLGECLKWAVYVGEVAENNVVTITTETNEYIKESQDFVITENKKITLISGKEKMIYTVTPNEQHLEAHV</sequence>
<dbReference type="SMART" id="SM00044">
    <property type="entry name" value="CYCc"/>
    <property type="match status" value="1"/>
</dbReference>
<dbReference type="InterPro" id="IPR001054">
    <property type="entry name" value="A/G_cyclase"/>
</dbReference>
<evidence type="ECO:0008006" key="6">
    <source>
        <dbReference type="Google" id="ProtNLM"/>
    </source>
</evidence>
<dbReference type="RefSeq" id="XP_068360534.1">
    <property type="nucleotide sequence ID" value="XM_068503738.1"/>
</dbReference>
<dbReference type="SUPFAM" id="SSF55073">
    <property type="entry name" value="Nucleotide cyclase"/>
    <property type="match status" value="1"/>
</dbReference>
<feature type="transmembrane region" description="Helical" evidence="1">
    <location>
        <begin position="640"/>
        <end position="660"/>
    </location>
</feature>
<feature type="transmembrane region" description="Helical" evidence="1">
    <location>
        <begin position="856"/>
        <end position="878"/>
    </location>
</feature>
<dbReference type="PROSITE" id="PS50125">
    <property type="entry name" value="GUANYLATE_CYCLASE_2"/>
    <property type="match status" value="1"/>
</dbReference>
<evidence type="ECO:0000259" key="3">
    <source>
        <dbReference type="PROSITE" id="PS50125"/>
    </source>
</evidence>
<dbReference type="GO" id="GO:0004383">
    <property type="term" value="F:guanylate cyclase activity"/>
    <property type="evidence" value="ECO:0007669"/>
    <property type="project" value="TreeGrafter"/>
</dbReference>
<feature type="transmembrane region" description="Helical" evidence="1">
    <location>
        <begin position="192"/>
        <end position="213"/>
    </location>
</feature>
<protein>
    <recommendedName>
        <fullName evidence="6">Adenylate and Guanylate cyclase catalytic domain containing protein</fullName>
    </recommendedName>
</protein>
<dbReference type="PANTHER" id="PTHR45655:SF13">
    <property type="entry name" value="SOLUBLE GUANYLATE CYCLASE GCY-32-RELATED"/>
    <property type="match status" value="1"/>
</dbReference>
<feature type="transmembrane region" description="Helical" evidence="1">
    <location>
        <begin position="1135"/>
        <end position="1157"/>
    </location>
</feature>
<comment type="caution">
    <text evidence="4">The sequence shown here is derived from an EMBL/GenBank/DDBJ whole genome shotgun (WGS) entry which is preliminary data.</text>
</comment>
<evidence type="ECO:0000313" key="5">
    <source>
        <dbReference type="Proteomes" id="UP000179807"/>
    </source>
</evidence>
<dbReference type="Gene3D" id="3.30.70.1230">
    <property type="entry name" value="Nucleotide cyclase"/>
    <property type="match status" value="1"/>
</dbReference>
<dbReference type="Pfam" id="PF13426">
    <property type="entry name" value="PAS_9"/>
    <property type="match status" value="1"/>
</dbReference>
<proteinExistence type="predicted"/>
<feature type="transmembrane region" description="Helical" evidence="1">
    <location>
        <begin position="289"/>
        <end position="309"/>
    </location>
</feature>
<evidence type="ECO:0000259" key="2">
    <source>
        <dbReference type="PROSITE" id="PS50112"/>
    </source>
</evidence>
<feature type="transmembrane region" description="Helical" evidence="1">
    <location>
        <begin position="124"/>
        <end position="145"/>
    </location>
</feature>
<feature type="domain" description="PAS" evidence="2">
    <location>
        <begin position="1213"/>
        <end position="1276"/>
    </location>
</feature>
<evidence type="ECO:0000256" key="1">
    <source>
        <dbReference type="SAM" id="Phobius"/>
    </source>
</evidence>
<dbReference type="Proteomes" id="UP000179807">
    <property type="component" value="Unassembled WGS sequence"/>
</dbReference>
<dbReference type="PROSITE" id="PS50112">
    <property type="entry name" value="PAS"/>
    <property type="match status" value="1"/>
</dbReference>
<evidence type="ECO:0000313" key="4">
    <source>
        <dbReference type="EMBL" id="OHT07398.1"/>
    </source>
</evidence>
<dbReference type="InterPro" id="IPR000014">
    <property type="entry name" value="PAS"/>
</dbReference>
<feature type="transmembrane region" description="Helical" evidence="1">
    <location>
        <begin position="260"/>
        <end position="277"/>
    </location>
</feature>
<dbReference type="CDD" id="cd00130">
    <property type="entry name" value="PAS"/>
    <property type="match status" value="1"/>
</dbReference>
<feature type="domain" description="Guanylate cyclase" evidence="3">
    <location>
        <begin position="1360"/>
        <end position="1492"/>
    </location>
</feature>
<reference evidence="4" key="1">
    <citation type="submission" date="2016-10" db="EMBL/GenBank/DDBJ databases">
        <authorList>
            <person name="Benchimol M."/>
            <person name="Almeida L.G."/>
            <person name="Vasconcelos A.T."/>
            <person name="Perreira-Neves A."/>
            <person name="Rosa I.A."/>
            <person name="Tasca T."/>
            <person name="Bogo M.R."/>
            <person name="de Souza W."/>
        </authorList>
    </citation>
    <scope>NUCLEOTIDE SEQUENCE [LARGE SCALE GENOMIC DNA]</scope>
    <source>
        <strain evidence="4">K</strain>
    </source>
</reference>
<dbReference type="GO" id="GO:0019934">
    <property type="term" value="P:cGMP-mediated signaling"/>
    <property type="evidence" value="ECO:0007669"/>
    <property type="project" value="TreeGrafter"/>
</dbReference>
<keyword evidence="5" id="KW-1185">Reference proteome</keyword>
<dbReference type="GO" id="GO:0070482">
    <property type="term" value="P:response to oxygen levels"/>
    <property type="evidence" value="ECO:0007669"/>
    <property type="project" value="TreeGrafter"/>
</dbReference>
<organism evidence="4 5">
    <name type="scientific">Tritrichomonas foetus</name>
    <dbReference type="NCBI Taxonomy" id="1144522"/>
    <lineage>
        <taxon>Eukaryota</taxon>
        <taxon>Metamonada</taxon>
        <taxon>Parabasalia</taxon>
        <taxon>Tritrichomonadida</taxon>
        <taxon>Tritrichomonadidae</taxon>
        <taxon>Tritrichomonas</taxon>
    </lineage>
</organism>
<dbReference type="InterPro" id="IPR029787">
    <property type="entry name" value="Nucleotide_cyclase"/>
</dbReference>
<dbReference type="Gene3D" id="3.30.450.20">
    <property type="entry name" value="PAS domain"/>
    <property type="match status" value="1"/>
</dbReference>
<feature type="transmembrane region" description="Helical" evidence="1">
    <location>
        <begin position="234"/>
        <end position="254"/>
    </location>
</feature>
<accession>A0A1J4KCM2</accession>
<name>A0A1J4KCM2_9EUKA</name>
<keyword evidence="1" id="KW-0472">Membrane</keyword>
<feature type="transmembrane region" description="Helical" evidence="1">
    <location>
        <begin position="315"/>
        <end position="336"/>
    </location>
</feature>
<dbReference type="Pfam" id="PF00211">
    <property type="entry name" value="Guanylate_cyc"/>
    <property type="match status" value="1"/>
</dbReference>
<keyword evidence="1" id="KW-0812">Transmembrane</keyword>
<keyword evidence="1" id="KW-1133">Transmembrane helix</keyword>
<dbReference type="SUPFAM" id="SSF55785">
    <property type="entry name" value="PYP-like sensor domain (PAS domain)"/>
    <property type="match status" value="1"/>
</dbReference>
<dbReference type="OrthoDB" id="10595350at2759"/>
<feature type="transmembrane region" description="Helical" evidence="1">
    <location>
        <begin position="157"/>
        <end position="180"/>
    </location>
</feature>
<dbReference type="EMBL" id="MLAK01000698">
    <property type="protein sequence ID" value="OHT07398.1"/>
    <property type="molecule type" value="Genomic_DNA"/>
</dbReference>
<feature type="transmembrane region" description="Helical" evidence="1">
    <location>
        <begin position="63"/>
        <end position="86"/>
    </location>
</feature>
<feature type="transmembrane region" description="Helical" evidence="1">
    <location>
        <begin position="933"/>
        <end position="955"/>
    </location>
</feature>
<dbReference type="PANTHER" id="PTHR45655">
    <property type="entry name" value="GUANYLATE CYCLASE SOLUBLE SUBUNIT BETA-2"/>
    <property type="match status" value="1"/>
</dbReference>
<dbReference type="GeneID" id="94838442"/>